<proteinExistence type="predicted"/>
<comment type="caution">
    <text evidence="1">The sequence shown here is derived from an EMBL/GenBank/DDBJ whole genome shotgun (WGS) entry which is preliminary data.</text>
</comment>
<dbReference type="EMBL" id="JSUQ01000004">
    <property type="protein sequence ID" value="KHQ54102.1"/>
    <property type="molecule type" value="Genomic_DNA"/>
</dbReference>
<dbReference type="Gene3D" id="3.40.50.300">
    <property type="entry name" value="P-loop containing nucleotide triphosphate hydrolases"/>
    <property type="match status" value="1"/>
</dbReference>
<organism evidence="1 2">
    <name type="scientific">Mameliella alba</name>
    <dbReference type="NCBI Taxonomy" id="561184"/>
    <lineage>
        <taxon>Bacteria</taxon>
        <taxon>Pseudomonadati</taxon>
        <taxon>Pseudomonadota</taxon>
        <taxon>Alphaproteobacteria</taxon>
        <taxon>Rhodobacterales</taxon>
        <taxon>Roseobacteraceae</taxon>
        <taxon>Mameliella</taxon>
    </lineage>
</organism>
<evidence type="ECO:0000313" key="1">
    <source>
        <dbReference type="EMBL" id="KHQ54102.1"/>
    </source>
</evidence>
<dbReference type="InterPro" id="IPR027417">
    <property type="entry name" value="P-loop_NTPase"/>
</dbReference>
<protein>
    <submittedName>
        <fullName evidence="1">Large terminase protein</fullName>
    </submittedName>
</protein>
<dbReference type="PATRIC" id="fig|1515334.3.peg.1332"/>
<dbReference type="AlphaFoldDB" id="A0A0B3S198"/>
<reference evidence="1 2" key="1">
    <citation type="submission" date="2014-10" db="EMBL/GenBank/DDBJ databases">
        <title>Genome sequence of Ponticoccus sp. strain UMTAT08 isolated from clonal culture of toxic dinoflagellate Alexandrium tamiyavanichii.</title>
        <authorList>
            <person name="Gan H.Y."/>
            <person name="Muhd D.-D."/>
            <person name="Mohd Noor M.E."/>
            <person name="Yeong Y.S."/>
            <person name="Usup G."/>
        </authorList>
    </citation>
    <scope>NUCLEOTIDE SEQUENCE [LARGE SCALE GENOMIC DNA]</scope>
    <source>
        <strain evidence="1 2">UMTAT08</strain>
    </source>
</reference>
<sequence length="264" mass="29237">MSNDLGLFLRTLHERVKPELLLERVVGGPPDDWQRTLMNSTSDIIMVLASRRIGKSTTVGVMAGQELSKPEHQVIILSKTLAQSQLLFSKIAYTWEKMALPIEAKRRTMTELHLKNGSSVVCVPAGQDGEQARGYGVKNGLLIYDEAAFIPDAVYGSTLSIAEDNAKTILITTPGGKSGKAYEMWSDWEMYPEVERIRACSLDIPRMAKLVARQRKVLSKFEFDVEHGLNWMGRGQQFFDSAAIAAAFTDTPQLKLGDLYAGLG</sequence>
<accession>A0A0B3S198</accession>
<evidence type="ECO:0000313" key="2">
    <source>
        <dbReference type="Proteomes" id="UP000030960"/>
    </source>
</evidence>
<dbReference type="Proteomes" id="UP000030960">
    <property type="component" value="Unassembled WGS sequence"/>
</dbReference>
<dbReference type="RefSeq" id="WP_043138861.1">
    <property type="nucleotide sequence ID" value="NZ_JSUQ01000004.1"/>
</dbReference>
<dbReference type="Pfam" id="PF03237">
    <property type="entry name" value="Terminase_6N"/>
    <property type="match status" value="1"/>
</dbReference>
<gene>
    <name evidence="1" type="ORF">OA50_01330</name>
</gene>
<keyword evidence="2" id="KW-1185">Reference proteome</keyword>
<name>A0A0B3S198_9RHOB</name>